<accession>A0A2T3W8W4</accession>
<gene>
    <name evidence="2" type="ORF">C8263_07790</name>
</gene>
<feature type="region of interest" description="Disordered" evidence="1">
    <location>
        <begin position="1"/>
        <end position="62"/>
    </location>
</feature>
<dbReference type="EMBL" id="PYSV01000006">
    <property type="protein sequence ID" value="PTA68335.1"/>
    <property type="molecule type" value="Genomic_DNA"/>
</dbReference>
<protein>
    <submittedName>
        <fullName evidence="2">Uncharacterized protein</fullName>
    </submittedName>
</protein>
<dbReference type="AlphaFoldDB" id="A0A2T3W8W4"/>
<keyword evidence="3" id="KW-1185">Reference proteome</keyword>
<evidence type="ECO:0000313" key="3">
    <source>
        <dbReference type="Proteomes" id="UP000240317"/>
    </source>
</evidence>
<reference evidence="2 3" key="1">
    <citation type="submission" date="2018-03" db="EMBL/GenBank/DDBJ databases">
        <title>Draft genome of Deinococcus sp. OD32.</title>
        <authorList>
            <person name="Wang X.-P."/>
            <person name="Du Z.-J."/>
        </authorList>
    </citation>
    <scope>NUCLEOTIDE SEQUENCE [LARGE SCALE GENOMIC DNA]</scope>
    <source>
        <strain evidence="2 3">OD32</strain>
    </source>
</reference>
<proteinExistence type="predicted"/>
<dbReference type="Proteomes" id="UP000240317">
    <property type="component" value="Unassembled WGS sequence"/>
</dbReference>
<dbReference type="RefSeq" id="WP_107137563.1">
    <property type="nucleotide sequence ID" value="NZ_PYSV01000006.1"/>
</dbReference>
<organism evidence="2 3">
    <name type="scientific">Deinococcus arcticus</name>
    <dbReference type="NCBI Taxonomy" id="2136176"/>
    <lineage>
        <taxon>Bacteria</taxon>
        <taxon>Thermotogati</taxon>
        <taxon>Deinococcota</taxon>
        <taxon>Deinococci</taxon>
        <taxon>Deinococcales</taxon>
        <taxon>Deinococcaceae</taxon>
        <taxon>Deinococcus</taxon>
    </lineage>
</organism>
<evidence type="ECO:0000256" key="1">
    <source>
        <dbReference type="SAM" id="MobiDB-lite"/>
    </source>
</evidence>
<name>A0A2T3W8W4_9DEIO</name>
<feature type="compositionally biased region" description="Basic and acidic residues" evidence="1">
    <location>
        <begin position="9"/>
        <end position="19"/>
    </location>
</feature>
<comment type="caution">
    <text evidence="2">The sequence shown here is derived from an EMBL/GenBank/DDBJ whole genome shotgun (WGS) entry which is preliminary data.</text>
</comment>
<dbReference type="OrthoDB" id="74054at2"/>
<evidence type="ECO:0000313" key="2">
    <source>
        <dbReference type="EMBL" id="PTA68335.1"/>
    </source>
</evidence>
<sequence length="62" mass="6573">MTPSPEGAARGDETRDAGRSEVLISGVDTGPPEQERANLSPTEDQARFQPAHPAQEPTDEDG</sequence>